<reference evidence="11 12" key="1">
    <citation type="submission" date="2011-11" db="EMBL/GenBank/DDBJ databases">
        <title>Complete sequence of Spirochaeta sp. grapes.</title>
        <authorList>
            <consortium name="US DOE Joint Genome Institute"/>
            <person name="Lucas S."/>
            <person name="Han J."/>
            <person name="Lapidus A."/>
            <person name="Cheng J.-F."/>
            <person name="Goodwin L."/>
            <person name="Pitluck S."/>
            <person name="Peters L."/>
            <person name="Ovchinnikova G."/>
            <person name="Munk A.C."/>
            <person name="Detter J.C."/>
            <person name="Han C."/>
            <person name="Tapia R."/>
            <person name="Land M."/>
            <person name="Hauser L."/>
            <person name="Kyrpides N."/>
            <person name="Ivanova N."/>
            <person name="Pagani I."/>
            <person name="Ritalahtilisa K."/>
            <person name="Loeffler F."/>
            <person name="Woyke T."/>
        </authorList>
    </citation>
    <scope>NUCLEOTIDE SEQUENCE [LARGE SCALE GENOMIC DNA]</scope>
    <source>
        <strain evidence="12">ATCC BAA-1885 / DSM 22778 / Grapes</strain>
    </source>
</reference>
<evidence type="ECO:0000313" key="11">
    <source>
        <dbReference type="EMBL" id="AEV28399.1"/>
    </source>
</evidence>
<evidence type="ECO:0000256" key="3">
    <source>
        <dbReference type="ARBA" id="ARBA00022475"/>
    </source>
</evidence>
<dbReference type="OrthoDB" id="45144at2"/>
<keyword evidence="12" id="KW-1185">Reference proteome</keyword>
<evidence type="ECO:0000256" key="8">
    <source>
        <dbReference type="ARBA" id="ARBA00038436"/>
    </source>
</evidence>
<dbReference type="PANTHER" id="PTHR35011:SF2">
    <property type="entry name" value="2,3-DIKETO-L-GULONATE TRAP TRANSPORTER SMALL PERMEASE PROTEIN YIAM"/>
    <property type="match status" value="1"/>
</dbReference>
<proteinExistence type="inferred from homology"/>
<keyword evidence="2" id="KW-0813">Transport</keyword>
<dbReference type="Pfam" id="PF04290">
    <property type="entry name" value="DctQ"/>
    <property type="match status" value="1"/>
</dbReference>
<evidence type="ECO:0000256" key="5">
    <source>
        <dbReference type="ARBA" id="ARBA00022692"/>
    </source>
</evidence>
<sequence length="176" mass="19859">MNKIIRGLDTILSIFGKLLEATLAVGVIVSVIMRYVFSISFVWSEEMLTMVFVATTFFGAALGIRESEHITITNFVDSMPLKVKRFFKILSQLVIITVSIGMIYYSIRIIHKVGRVPSPATGIHKGIYYSILPITFFITIFYSLVSIVSEFFPIEKPRKGYKDDFELGDEIVQGGK</sequence>
<evidence type="ECO:0000256" key="1">
    <source>
        <dbReference type="ARBA" id="ARBA00004429"/>
    </source>
</evidence>
<keyword evidence="7 9" id="KW-0472">Membrane</keyword>
<gene>
    <name evidence="11" type="ordered locus">SpiGrapes_0548</name>
</gene>
<name>G8QX98_SPHPG</name>
<feature type="domain" description="Tripartite ATP-independent periplasmic transporters DctQ component" evidence="10">
    <location>
        <begin position="24"/>
        <end position="150"/>
    </location>
</feature>
<organism evidence="11 12">
    <name type="scientific">Sphaerochaeta pleomorpha (strain ATCC BAA-1885 / DSM 22778 / Grapes)</name>
    <dbReference type="NCBI Taxonomy" id="158190"/>
    <lineage>
        <taxon>Bacteria</taxon>
        <taxon>Pseudomonadati</taxon>
        <taxon>Spirochaetota</taxon>
        <taxon>Spirochaetia</taxon>
        <taxon>Spirochaetales</taxon>
        <taxon>Sphaerochaetaceae</taxon>
        <taxon>Sphaerochaeta</taxon>
    </lineage>
</organism>
<evidence type="ECO:0000256" key="6">
    <source>
        <dbReference type="ARBA" id="ARBA00022989"/>
    </source>
</evidence>
<evidence type="ECO:0000313" key="12">
    <source>
        <dbReference type="Proteomes" id="UP000005632"/>
    </source>
</evidence>
<protein>
    <submittedName>
        <fullName evidence="11">TRAP-type C4-dicarboxylate transport system, small permease component</fullName>
    </submittedName>
</protein>
<dbReference type="EMBL" id="CP003155">
    <property type="protein sequence ID" value="AEV28399.1"/>
    <property type="molecule type" value="Genomic_DNA"/>
</dbReference>
<feature type="transmembrane region" description="Helical" evidence="9">
    <location>
        <begin position="86"/>
        <end position="107"/>
    </location>
</feature>
<evidence type="ECO:0000256" key="7">
    <source>
        <dbReference type="ARBA" id="ARBA00023136"/>
    </source>
</evidence>
<dbReference type="InterPro" id="IPR055348">
    <property type="entry name" value="DctQ"/>
</dbReference>
<evidence type="ECO:0000256" key="4">
    <source>
        <dbReference type="ARBA" id="ARBA00022519"/>
    </source>
</evidence>
<dbReference type="RefSeq" id="WP_014269248.1">
    <property type="nucleotide sequence ID" value="NC_016633.1"/>
</dbReference>
<feature type="transmembrane region" description="Helical" evidence="9">
    <location>
        <begin position="47"/>
        <end position="65"/>
    </location>
</feature>
<dbReference type="PANTHER" id="PTHR35011">
    <property type="entry name" value="2,3-DIKETO-L-GULONATE TRAP TRANSPORTER SMALL PERMEASE PROTEIN YIAM"/>
    <property type="match status" value="1"/>
</dbReference>
<keyword evidence="6 9" id="KW-1133">Transmembrane helix</keyword>
<accession>G8QX98</accession>
<keyword evidence="4" id="KW-0997">Cell inner membrane</keyword>
<dbReference type="Proteomes" id="UP000005632">
    <property type="component" value="Chromosome"/>
</dbReference>
<dbReference type="HOGENOM" id="CLU_086356_9_4_12"/>
<comment type="similarity">
    <text evidence="8">Belongs to the TRAP transporter small permease family.</text>
</comment>
<dbReference type="eggNOG" id="COG3090">
    <property type="taxonomic scope" value="Bacteria"/>
</dbReference>
<dbReference type="InterPro" id="IPR007387">
    <property type="entry name" value="TRAP_DctQ"/>
</dbReference>
<evidence type="ECO:0000256" key="2">
    <source>
        <dbReference type="ARBA" id="ARBA00022448"/>
    </source>
</evidence>
<dbReference type="AlphaFoldDB" id="G8QX98"/>
<feature type="transmembrane region" description="Helical" evidence="9">
    <location>
        <begin position="127"/>
        <end position="152"/>
    </location>
</feature>
<feature type="transmembrane region" description="Helical" evidence="9">
    <location>
        <begin position="21"/>
        <end position="41"/>
    </location>
</feature>
<dbReference type="GO" id="GO:0005886">
    <property type="term" value="C:plasma membrane"/>
    <property type="evidence" value="ECO:0007669"/>
    <property type="project" value="UniProtKB-SubCell"/>
</dbReference>
<keyword evidence="3" id="KW-1003">Cell membrane</keyword>
<evidence type="ECO:0000256" key="9">
    <source>
        <dbReference type="SAM" id="Phobius"/>
    </source>
</evidence>
<dbReference type="GO" id="GO:0015740">
    <property type="term" value="P:C4-dicarboxylate transport"/>
    <property type="evidence" value="ECO:0007669"/>
    <property type="project" value="TreeGrafter"/>
</dbReference>
<dbReference type="STRING" id="158190.SpiGrapes_0548"/>
<evidence type="ECO:0000259" key="10">
    <source>
        <dbReference type="Pfam" id="PF04290"/>
    </source>
</evidence>
<comment type="subcellular location">
    <subcellularLocation>
        <location evidence="1">Cell inner membrane</location>
        <topology evidence="1">Multi-pass membrane protein</topology>
    </subcellularLocation>
</comment>
<dbReference type="GO" id="GO:0022857">
    <property type="term" value="F:transmembrane transporter activity"/>
    <property type="evidence" value="ECO:0007669"/>
    <property type="project" value="TreeGrafter"/>
</dbReference>
<keyword evidence="5 9" id="KW-0812">Transmembrane</keyword>
<dbReference type="KEGG" id="sgp:SpiGrapes_0548"/>